<comment type="similarity">
    <text evidence="1">Belongs to the peptidase C1 family.</text>
</comment>
<evidence type="ECO:0000259" key="4">
    <source>
        <dbReference type="SMART" id="SM00848"/>
    </source>
</evidence>
<feature type="non-terminal residue" evidence="5">
    <location>
        <position position="245"/>
    </location>
</feature>
<name>A0ABD2Q3U7_9PLAT</name>
<dbReference type="InterPro" id="IPR013128">
    <property type="entry name" value="Peptidase_C1A"/>
</dbReference>
<dbReference type="PROSITE" id="PS51257">
    <property type="entry name" value="PROKAR_LIPOPROTEIN"/>
    <property type="match status" value="1"/>
</dbReference>
<sequence>MKTLIVLAIVSLVSCMALEGEELHAKWHQYKLKHGKVYEMDEEDEMRKNLWHDNFNMVEEHNKKYEAGQVTYSMAQNHFSDLSKEEREQYLNGMMPRDSLESSAHLEQLPANKEPAPDSWDWRKVGGLGEVKDQGGCSSCSIFAGLAAVEFQYWNFTNGTLLSLSEQQIMDCSGQFACGRGGWPKQICQYLMKSTIQTRQQYPYYFRDTKCNHTNQNMGIKIPVIGYNEMWTANETHMKELVYTK</sequence>
<evidence type="ECO:0000256" key="2">
    <source>
        <dbReference type="SAM" id="SignalP"/>
    </source>
</evidence>
<keyword evidence="6" id="KW-1185">Reference proteome</keyword>
<dbReference type="SMART" id="SM00848">
    <property type="entry name" value="Inhibitor_I29"/>
    <property type="match status" value="1"/>
</dbReference>
<evidence type="ECO:0000313" key="6">
    <source>
        <dbReference type="Proteomes" id="UP001626550"/>
    </source>
</evidence>
<dbReference type="Pfam" id="PF08246">
    <property type="entry name" value="Inhibitor_I29"/>
    <property type="match status" value="1"/>
</dbReference>
<evidence type="ECO:0000259" key="3">
    <source>
        <dbReference type="SMART" id="SM00645"/>
    </source>
</evidence>
<reference evidence="5 6" key="1">
    <citation type="submission" date="2024-11" db="EMBL/GenBank/DDBJ databases">
        <title>Adaptive evolution of stress response genes in parasites aligns with host niche diversity.</title>
        <authorList>
            <person name="Hahn C."/>
            <person name="Resl P."/>
        </authorList>
    </citation>
    <scope>NUCLEOTIDE SEQUENCE [LARGE SCALE GENOMIC DNA]</scope>
    <source>
        <strain evidence="5">EGGRZ-B1_66</strain>
        <tissue evidence="5">Body</tissue>
    </source>
</reference>
<dbReference type="SMART" id="SM00645">
    <property type="entry name" value="Pept_C1"/>
    <property type="match status" value="1"/>
</dbReference>
<dbReference type="EMBL" id="JBJKFK010001190">
    <property type="protein sequence ID" value="KAL3313797.1"/>
    <property type="molecule type" value="Genomic_DNA"/>
</dbReference>
<dbReference type="Proteomes" id="UP001626550">
    <property type="component" value="Unassembled WGS sequence"/>
</dbReference>
<gene>
    <name evidence="5" type="ORF">Ciccas_007599</name>
</gene>
<dbReference type="InterPro" id="IPR013201">
    <property type="entry name" value="Prot_inhib_I29"/>
</dbReference>
<accession>A0ABD2Q3U7</accession>
<dbReference type="InterPro" id="IPR038765">
    <property type="entry name" value="Papain-like_cys_pep_sf"/>
</dbReference>
<feature type="chain" id="PRO_5044795999" evidence="2">
    <location>
        <begin position="21"/>
        <end position="245"/>
    </location>
</feature>
<organism evidence="5 6">
    <name type="scientific">Cichlidogyrus casuarinus</name>
    <dbReference type="NCBI Taxonomy" id="1844966"/>
    <lineage>
        <taxon>Eukaryota</taxon>
        <taxon>Metazoa</taxon>
        <taxon>Spiralia</taxon>
        <taxon>Lophotrochozoa</taxon>
        <taxon>Platyhelminthes</taxon>
        <taxon>Monogenea</taxon>
        <taxon>Monopisthocotylea</taxon>
        <taxon>Dactylogyridea</taxon>
        <taxon>Ancyrocephalidae</taxon>
        <taxon>Cichlidogyrus</taxon>
    </lineage>
</organism>
<dbReference type="AlphaFoldDB" id="A0ABD2Q3U7"/>
<keyword evidence="2" id="KW-0732">Signal</keyword>
<evidence type="ECO:0000256" key="1">
    <source>
        <dbReference type="ARBA" id="ARBA00008455"/>
    </source>
</evidence>
<dbReference type="Gene3D" id="3.90.70.10">
    <property type="entry name" value="Cysteine proteinases"/>
    <property type="match status" value="1"/>
</dbReference>
<dbReference type="SUPFAM" id="SSF54001">
    <property type="entry name" value="Cysteine proteinases"/>
    <property type="match status" value="1"/>
</dbReference>
<dbReference type="PANTHER" id="PTHR12411">
    <property type="entry name" value="CYSTEINE PROTEASE FAMILY C1-RELATED"/>
    <property type="match status" value="1"/>
</dbReference>
<dbReference type="Gene3D" id="1.10.287.2250">
    <property type="match status" value="1"/>
</dbReference>
<proteinExistence type="inferred from homology"/>
<protein>
    <submittedName>
        <fullName evidence="5">Uncharacterized protein</fullName>
    </submittedName>
</protein>
<dbReference type="InterPro" id="IPR000668">
    <property type="entry name" value="Peptidase_C1A_C"/>
</dbReference>
<dbReference type="Pfam" id="PF00112">
    <property type="entry name" value="Peptidase_C1"/>
    <property type="match status" value="1"/>
</dbReference>
<feature type="domain" description="Cathepsin propeptide inhibitor" evidence="4">
    <location>
        <begin position="27"/>
        <end position="87"/>
    </location>
</feature>
<feature type="signal peptide" evidence="2">
    <location>
        <begin position="1"/>
        <end position="20"/>
    </location>
</feature>
<comment type="caution">
    <text evidence="5">The sequence shown here is derived from an EMBL/GenBank/DDBJ whole genome shotgun (WGS) entry which is preliminary data.</text>
</comment>
<feature type="domain" description="Peptidase C1A papain C-terminal" evidence="3">
    <location>
        <begin position="116"/>
        <end position="245"/>
    </location>
</feature>
<evidence type="ECO:0000313" key="5">
    <source>
        <dbReference type="EMBL" id="KAL3313797.1"/>
    </source>
</evidence>